<reference evidence="4 5" key="1">
    <citation type="submission" date="2016-12" db="EMBL/GenBank/DDBJ databases">
        <title>The draft genome sequence of Actinophytocola sp. 11-183.</title>
        <authorList>
            <person name="Wang W."/>
            <person name="Yuan L."/>
        </authorList>
    </citation>
    <scope>NUCLEOTIDE SEQUENCE [LARGE SCALE GENOMIC DNA]</scope>
    <source>
        <strain evidence="4 5">11-183</strain>
    </source>
</reference>
<feature type="region of interest" description="Disordered" evidence="2">
    <location>
        <begin position="373"/>
        <end position="440"/>
    </location>
</feature>
<dbReference type="Proteomes" id="UP000185596">
    <property type="component" value="Unassembled WGS sequence"/>
</dbReference>
<feature type="compositionally biased region" description="Gly residues" evidence="2">
    <location>
        <begin position="390"/>
        <end position="405"/>
    </location>
</feature>
<feature type="compositionally biased region" description="Low complexity" evidence="2">
    <location>
        <begin position="224"/>
        <end position="246"/>
    </location>
</feature>
<dbReference type="STRING" id="1912961.BU204_21135"/>
<dbReference type="InterPro" id="IPR038332">
    <property type="entry name" value="PPE_sf"/>
</dbReference>
<feature type="compositionally biased region" description="Basic and acidic residues" evidence="2">
    <location>
        <begin position="407"/>
        <end position="422"/>
    </location>
</feature>
<evidence type="ECO:0000256" key="2">
    <source>
        <dbReference type="SAM" id="MobiDB-lite"/>
    </source>
</evidence>
<dbReference type="SUPFAM" id="SSF140459">
    <property type="entry name" value="PE/PPE dimer-like"/>
    <property type="match status" value="1"/>
</dbReference>
<feature type="coiled-coil region" evidence="1">
    <location>
        <begin position="8"/>
        <end position="35"/>
    </location>
</feature>
<evidence type="ECO:0008006" key="6">
    <source>
        <dbReference type="Google" id="ProtNLM"/>
    </source>
</evidence>
<proteinExistence type="predicted"/>
<gene>
    <name evidence="4" type="ORF">BU204_21135</name>
</gene>
<keyword evidence="3" id="KW-0472">Membrane</keyword>
<keyword evidence="3" id="KW-0812">Transmembrane</keyword>
<accession>A0A1Q8CMP0</accession>
<dbReference type="Gene3D" id="1.20.1260.20">
    <property type="entry name" value="PPE superfamily"/>
    <property type="match status" value="1"/>
</dbReference>
<name>A0A1Q8CMP0_9PSEU</name>
<feature type="region of interest" description="Disordered" evidence="2">
    <location>
        <begin position="221"/>
        <end position="272"/>
    </location>
</feature>
<evidence type="ECO:0000313" key="4">
    <source>
        <dbReference type="EMBL" id="OLF15620.1"/>
    </source>
</evidence>
<comment type="caution">
    <text evidence="4">The sequence shown here is derived from an EMBL/GenBank/DDBJ whole genome shotgun (WGS) entry which is preliminary data.</text>
</comment>
<keyword evidence="3" id="KW-1133">Transmembrane helix</keyword>
<evidence type="ECO:0000313" key="5">
    <source>
        <dbReference type="Proteomes" id="UP000185596"/>
    </source>
</evidence>
<dbReference type="EMBL" id="MSIE01000039">
    <property type="protein sequence ID" value="OLF15620.1"/>
    <property type="molecule type" value="Genomic_DNA"/>
</dbReference>
<keyword evidence="5" id="KW-1185">Reference proteome</keyword>
<feature type="transmembrane region" description="Helical" evidence="3">
    <location>
        <begin position="166"/>
        <end position="189"/>
    </location>
</feature>
<protein>
    <recommendedName>
        <fullName evidence="6">PPE family domain-containing protein</fullName>
    </recommendedName>
</protein>
<dbReference type="AlphaFoldDB" id="A0A1Q8CMP0"/>
<dbReference type="RefSeq" id="WP_075127447.1">
    <property type="nucleotide sequence ID" value="NZ_MSIE01000039.1"/>
</dbReference>
<evidence type="ECO:0000256" key="1">
    <source>
        <dbReference type="SAM" id="Coils"/>
    </source>
</evidence>
<keyword evidence="1" id="KW-0175">Coiled coil</keyword>
<dbReference type="OrthoDB" id="3676134at2"/>
<organism evidence="4 5">
    <name type="scientific">Actinophytocola xanthii</name>
    <dbReference type="NCBI Taxonomy" id="1912961"/>
    <lineage>
        <taxon>Bacteria</taxon>
        <taxon>Bacillati</taxon>
        <taxon>Actinomycetota</taxon>
        <taxon>Actinomycetes</taxon>
        <taxon>Pseudonocardiales</taxon>
        <taxon>Pseudonocardiaceae</taxon>
    </lineage>
</organism>
<evidence type="ECO:0000256" key="3">
    <source>
        <dbReference type="SAM" id="Phobius"/>
    </source>
</evidence>
<sequence>MGVFEQIIQQALDAKNRAVQAAQQAEQERRRRREENDLYVTGGVHWNGYGLESLIRMVAERSNPGQLDALAGEWSLHGRAVVTTSENLRRSLSTLMQYWSGSAADLAVQKVSNNVAWIAELGGTAQQMAGPIQDASGALRSAQDTMPGMPKNNWLASAGGGAAAGMMIGGPIGAAFGAALGGIASAFGFGNKKKKMKRKAVQTMQRYEGALLGIDQTTPQFGLPADGVNPGDGPVGRPDPGIGTPGVPAPPPGTGTGPGTSRPGLPAPGPVPPFDWAPTDPSFAGTPEGRWQSLTGLGQNAVGGGGGPTAGGGNLGLGALPPGVLAGSARPGTMGGAYGAGRGGAYGGRGVGAGARGAAGGYPGGMGGAAGGRGDREYRGRGRFSRTGALTGGGRGGYGMGGVPAGRGEEERDGEHRRRVPLEDDPFSTDMKAAPPVIGI</sequence>